<dbReference type="PANTHER" id="PTHR23150">
    <property type="entry name" value="SULFATASE MODIFYING FACTOR 1, 2"/>
    <property type="match status" value="1"/>
</dbReference>
<feature type="domain" description="Sulfatase-modifying factor enzyme-like" evidence="1">
    <location>
        <begin position="37"/>
        <end position="247"/>
    </location>
</feature>
<evidence type="ECO:0000259" key="1">
    <source>
        <dbReference type="Pfam" id="PF03781"/>
    </source>
</evidence>
<proteinExistence type="predicted"/>
<dbReference type="OrthoDB" id="9768004at2"/>
<dbReference type="SUPFAM" id="SSF56436">
    <property type="entry name" value="C-type lectin-like"/>
    <property type="match status" value="1"/>
</dbReference>
<dbReference type="Gene3D" id="3.90.1580.10">
    <property type="entry name" value="paralog of FGE (formylglycine-generating enzyme)"/>
    <property type="match status" value="1"/>
</dbReference>
<dbReference type="Pfam" id="PF03781">
    <property type="entry name" value="FGE-sulfatase"/>
    <property type="match status" value="1"/>
</dbReference>
<dbReference type="InterPro" id="IPR051043">
    <property type="entry name" value="Sulfatase_Mod_Factor_Kinase"/>
</dbReference>
<reference evidence="2" key="1">
    <citation type="submission" date="2020-09" db="EMBL/GenBank/DDBJ databases">
        <title>Whole genome shotgun sequence of Streptomyces xanthophaeus NBRC 12829.</title>
        <authorList>
            <person name="Komaki H."/>
            <person name="Tamura T."/>
        </authorList>
    </citation>
    <scope>NUCLEOTIDE SEQUENCE</scope>
    <source>
        <strain evidence="2">NBRC 12829</strain>
    </source>
</reference>
<comment type="caution">
    <text evidence="2">The sequence shown here is derived from an EMBL/GenBank/DDBJ whole genome shotgun (WGS) entry which is preliminary data.</text>
</comment>
<dbReference type="Proteomes" id="UP000600026">
    <property type="component" value="Unassembled WGS sequence"/>
</dbReference>
<dbReference type="RefSeq" id="WP_031144325.1">
    <property type="nucleotide sequence ID" value="NZ_BNEE01000006.1"/>
</dbReference>
<dbReference type="InterPro" id="IPR016187">
    <property type="entry name" value="CTDL_fold"/>
</dbReference>
<evidence type="ECO:0000313" key="2">
    <source>
        <dbReference type="EMBL" id="GHI87634.1"/>
    </source>
</evidence>
<dbReference type="InterPro" id="IPR005532">
    <property type="entry name" value="SUMF_dom"/>
</dbReference>
<gene>
    <name evidence="2" type="ORF">Sxan_49980</name>
</gene>
<keyword evidence="3" id="KW-1185">Reference proteome</keyword>
<sequence length="249" mass="25497">MTSSPASAAGAAAAPGLPELVPVPAGPLPPAPGGSAPGAPARTDGFRLAVLPTTVGQYWASLLDRGLHRAPAPLLHGFPAAAGTGLRTAATGAVVLDEALALLPVTGVTWHGARAYCAWLGERTGAPHRLPSAAEWQYAAAGPEKLRWSLGDAFDRGTYAPEASGPRPVGCTPANAFGLRDMTGNVFEWCADELLAPARSGSPARGLGSRVLKGGAYTVRNPESFENSTAFTADEFSAVPYIGFRVLSD</sequence>
<dbReference type="InterPro" id="IPR042095">
    <property type="entry name" value="SUMF_sf"/>
</dbReference>
<accession>A0A919LKK5</accession>
<protein>
    <recommendedName>
        <fullName evidence="1">Sulfatase-modifying factor enzyme-like domain-containing protein</fullName>
    </recommendedName>
</protein>
<evidence type="ECO:0000313" key="3">
    <source>
        <dbReference type="Proteomes" id="UP000600026"/>
    </source>
</evidence>
<dbReference type="PANTHER" id="PTHR23150:SF19">
    <property type="entry name" value="FORMYLGLYCINE-GENERATING ENZYME"/>
    <property type="match status" value="1"/>
</dbReference>
<name>A0A919LKK5_9ACTN</name>
<dbReference type="GO" id="GO:0120147">
    <property type="term" value="F:formylglycine-generating oxidase activity"/>
    <property type="evidence" value="ECO:0007669"/>
    <property type="project" value="TreeGrafter"/>
</dbReference>
<dbReference type="AlphaFoldDB" id="A0A919LKK5"/>
<organism evidence="2 3">
    <name type="scientific">Streptomyces xanthophaeus</name>
    <dbReference type="NCBI Taxonomy" id="67385"/>
    <lineage>
        <taxon>Bacteria</taxon>
        <taxon>Bacillati</taxon>
        <taxon>Actinomycetota</taxon>
        <taxon>Actinomycetes</taxon>
        <taxon>Kitasatosporales</taxon>
        <taxon>Streptomycetaceae</taxon>
        <taxon>Streptomyces</taxon>
    </lineage>
</organism>
<dbReference type="EMBL" id="BNEE01000006">
    <property type="protein sequence ID" value="GHI87634.1"/>
    <property type="molecule type" value="Genomic_DNA"/>
</dbReference>